<comment type="caution">
    <text evidence="2">The sequence shown here is derived from an EMBL/GenBank/DDBJ whole genome shotgun (WGS) entry which is preliminary data.</text>
</comment>
<keyword evidence="3" id="KW-1185">Reference proteome</keyword>
<evidence type="ECO:0000259" key="1">
    <source>
        <dbReference type="Pfam" id="PF18734"/>
    </source>
</evidence>
<accession>A0ABW5BI20</accession>
<evidence type="ECO:0000313" key="2">
    <source>
        <dbReference type="EMBL" id="MFD2205783.1"/>
    </source>
</evidence>
<feature type="domain" description="HEPN AbiU2-like" evidence="1">
    <location>
        <begin position="31"/>
        <end position="196"/>
    </location>
</feature>
<evidence type="ECO:0000313" key="3">
    <source>
        <dbReference type="Proteomes" id="UP001597294"/>
    </source>
</evidence>
<organism evidence="2 3">
    <name type="scientific">Kiloniella antarctica</name>
    <dbReference type="NCBI Taxonomy" id="1550907"/>
    <lineage>
        <taxon>Bacteria</taxon>
        <taxon>Pseudomonadati</taxon>
        <taxon>Pseudomonadota</taxon>
        <taxon>Alphaproteobacteria</taxon>
        <taxon>Rhodospirillales</taxon>
        <taxon>Kiloniellaceae</taxon>
        <taxon>Kiloniella</taxon>
    </lineage>
</organism>
<reference evidence="3" key="1">
    <citation type="journal article" date="2019" name="Int. J. Syst. Evol. Microbiol.">
        <title>The Global Catalogue of Microorganisms (GCM) 10K type strain sequencing project: providing services to taxonomists for standard genome sequencing and annotation.</title>
        <authorList>
            <consortium name="The Broad Institute Genomics Platform"/>
            <consortium name="The Broad Institute Genome Sequencing Center for Infectious Disease"/>
            <person name="Wu L."/>
            <person name="Ma J."/>
        </authorList>
    </citation>
    <scope>NUCLEOTIDE SEQUENCE [LARGE SCALE GENOMIC DNA]</scope>
    <source>
        <strain evidence="3">CGMCC 4.7192</strain>
    </source>
</reference>
<dbReference type="InterPro" id="IPR040704">
    <property type="entry name" value="HEPN_AbiU2"/>
</dbReference>
<name>A0ABW5BI20_9PROT</name>
<dbReference type="Proteomes" id="UP001597294">
    <property type="component" value="Unassembled WGS sequence"/>
</dbReference>
<proteinExistence type="predicted"/>
<sequence length="207" mass="23846">MSEIVYRKQGACEEKVTSIMEPAEKKLHIDFKALRDHCIEIRKEYNLYCNLFCEENRDILTKVAAAFFFDIAAIIHRDWKLQVCKIMDREEMNGKENITIDLINSRLQDNNLLNTEIEDTTAKLKCFGTKISTARNKRLAHFDRKAHFNGQPLGGTSERELLEFLSELQNYCNQVGELIGLGPLDFSCCAIQGDEQDLLKQLKLVVK</sequence>
<protein>
    <recommendedName>
        <fullName evidence="1">HEPN AbiU2-like domain-containing protein</fullName>
    </recommendedName>
</protein>
<gene>
    <name evidence="2" type="ORF">ACFSKO_09185</name>
</gene>
<dbReference type="RefSeq" id="WP_380250727.1">
    <property type="nucleotide sequence ID" value="NZ_JBHUII010000004.1"/>
</dbReference>
<dbReference type="EMBL" id="JBHUII010000004">
    <property type="protein sequence ID" value="MFD2205783.1"/>
    <property type="molecule type" value="Genomic_DNA"/>
</dbReference>
<dbReference type="Pfam" id="PF18734">
    <property type="entry name" value="HEPN_AbiU2"/>
    <property type="match status" value="1"/>
</dbReference>